<dbReference type="GO" id="GO:0003824">
    <property type="term" value="F:catalytic activity"/>
    <property type="evidence" value="ECO:0007669"/>
    <property type="project" value="InterPro"/>
</dbReference>
<reference evidence="4" key="1">
    <citation type="submission" date="2016-10" db="EMBL/GenBank/DDBJ databases">
        <authorList>
            <person name="Varghese N."/>
            <person name="Submissions S."/>
        </authorList>
    </citation>
    <scope>NUCLEOTIDE SEQUENCE [LARGE SCALE GENOMIC DNA]</scope>
    <source>
        <strain evidence="4">DSM 44771</strain>
    </source>
</reference>
<dbReference type="Proteomes" id="UP000198852">
    <property type="component" value="Unassembled WGS sequence"/>
</dbReference>
<dbReference type="PRINTS" id="PR00412">
    <property type="entry name" value="EPOXHYDRLASE"/>
</dbReference>
<dbReference type="InterPro" id="IPR029058">
    <property type="entry name" value="AB_hydrolase_fold"/>
</dbReference>
<evidence type="ECO:0000313" key="3">
    <source>
        <dbReference type="EMBL" id="SFS38874.1"/>
    </source>
</evidence>
<dbReference type="STRING" id="95161.SAMN05660874_00722"/>
<dbReference type="PANTHER" id="PTHR43798">
    <property type="entry name" value="MONOACYLGLYCEROL LIPASE"/>
    <property type="match status" value="1"/>
</dbReference>
<dbReference type="InterPro" id="IPR000073">
    <property type="entry name" value="AB_hydrolase_1"/>
</dbReference>
<protein>
    <submittedName>
        <fullName evidence="3">Pimeloyl-ACP methyl ester carboxylesterase</fullName>
    </submittedName>
</protein>
<dbReference type="InterPro" id="IPR050266">
    <property type="entry name" value="AB_hydrolase_sf"/>
</dbReference>
<dbReference type="PRINTS" id="PR00111">
    <property type="entry name" value="ABHYDROLASE"/>
</dbReference>
<dbReference type="Pfam" id="PF00561">
    <property type="entry name" value="Abhydrolase_1"/>
    <property type="match status" value="1"/>
</dbReference>
<evidence type="ECO:0000259" key="2">
    <source>
        <dbReference type="Pfam" id="PF00561"/>
    </source>
</evidence>
<evidence type="ECO:0000313" key="4">
    <source>
        <dbReference type="Proteomes" id="UP000198852"/>
    </source>
</evidence>
<feature type="compositionally biased region" description="Basic and acidic residues" evidence="1">
    <location>
        <begin position="356"/>
        <end position="365"/>
    </location>
</feature>
<dbReference type="InterPro" id="IPR000639">
    <property type="entry name" value="Epox_hydrolase-like"/>
</dbReference>
<feature type="compositionally biased region" description="Acidic residues" evidence="1">
    <location>
        <begin position="404"/>
        <end position="453"/>
    </location>
</feature>
<feature type="compositionally biased region" description="Basic and acidic residues" evidence="1">
    <location>
        <begin position="519"/>
        <end position="544"/>
    </location>
</feature>
<dbReference type="GO" id="GO:0016020">
    <property type="term" value="C:membrane"/>
    <property type="evidence" value="ECO:0007669"/>
    <property type="project" value="TreeGrafter"/>
</dbReference>
<gene>
    <name evidence="3" type="ORF">SAMN05660874_00722</name>
</gene>
<dbReference type="PANTHER" id="PTHR43798:SF33">
    <property type="entry name" value="HYDROLASE, PUTATIVE (AFU_ORTHOLOGUE AFUA_2G14860)-RELATED"/>
    <property type="match status" value="1"/>
</dbReference>
<dbReference type="EMBL" id="FOZX01000001">
    <property type="protein sequence ID" value="SFS38874.1"/>
    <property type="molecule type" value="Genomic_DNA"/>
</dbReference>
<accession>A0A1I6PF83</accession>
<feature type="compositionally biased region" description="Low complexity" evidence="1">
    <location>
        <begin position="500"/>
        <end position="511"/>
    </location>
</feature>
<keyword evidence="4" id="KW-1185">Reference proteome</keyword>
<feature type="domain" description="AB hydrolase-1" evidence="2">
    <location>
        <begin position="30"/>
        <end position="271"/>
    </location>
</feature>
<proteinExistence type="predicted"/>
<sequence>MTAPPQGVEVDQIEFPAGKVRYYKAGTDGPPIVLLHGGGPDNALLSWRHTIGALAPDHRVYAPDLPGQGGSTEWRGRGNQRTFEEVLRWLLDAWQVPQAILVGLSMGGSIAAGFTLRHPQRVRALALVDSTGVQHRMPHHLLTYLLMRTDLSGRVAAKLLRGNRALVRTALDKVFFADPSSVRDLDAVVEEIGAEARARRSVFADWHADAINRRSMSINHLPQLDRITCPVTVIHGEKDALVPVASAQAVAGAIPGAQLRIMQQAGHWPNRERPTEFNALLREFVNALDTPAPPASATSGPAALGPATAGPQRDASAEAPTQRMKAPSGSQDTAEAETQMLKIGTGSTPASEDDADAAKPDEDTTGKPATDSGSTETADEASGDTKATADAPTRFIKVDSPSKDEDDAPAPADEPQEPDTAEEPETAEHAEVEEDVKAEEDTATEATEDAEEAEAPRKPEPAPEPETTKAAAEPKPEAEPADSDTSRTEPANDTDDATTDTDSASTDAKATPADDETEKPEAAEKATDKPKKTESEGTDGKPVS</sequence>
<dbReference type="Gene3D" id="3.40.50.1820">
    <property type="entry name" value="alpha/beta hydrolase"/>
    <property type="match status" value="1"/>
</dbReference>
<dbReference type="RefSeq" id="WP_217649616.1">
    <property type="nucleotide sequence ID" value="NZ_FOZX01000001.1"/>
</dbReference>
<feature type="region of interest" description="Disordered" evidence="1">
    <location>
        <begin position="291"/>
        <end position="544"/>
    </location>
</feature>
<dbReference type="SUPFAM" id="SSF53474">
    <property type="entry name" value="alpha/beta-Hydrolases"/>
    <property type="match status" value="1"/>
</dbReference>
<evidence type="ECO:0000256" key="1">
    <source>
        <dbReference type="SAM" id="MobiDB-lite"/>
    </source>
</evidence>
<feature type="compositionally biased region" description="Low complexity" evidence="1">
    <location>
        <begin position="291"/>
        <end position="311"/>
    </location>
</feature>
<organism evidence="3 4">
    <name type="scientific">Saccharopolyspora flava</name>
    <dbReference type="NCBI Taxonomy" id="95161"/>
    <lineage>
        <taxon>Bacteria</taxon>
        <taxon>Bacillati</taxon>
        <taxon>Actinomycetota</taxon>
        <taxon>Actinomycetes</taxon>
        <taxon>Pseudonocardiales</taxon>
        <taxon>Pseudonocardiaceae</taxon>
        <taxon>Saccharopolyspora</taxon>
    </lineage>
</organism>
<name>A0A1I6PF83_9PSEU</name>
<dbReference type="AlphaFoldDB" id="A0A1I6PF83"/>